<feature type="binding site" evidence="4">
    <location>
        <position position="58"/>
    </location>
    <ligand>
        <name>substrate</name>
    </ligand>
</feature>
<dbReference type="OrthoDB" id="9781415at2"/>
<accession>A0A4R3MR19</accession>
<dbReference type="InterPro" id="IPR029033">
    <property type="entry name" value="His_PPase_superfam"/>
</dbReference>
<dbReference type="EMBL" id="SMAL01000001">
    <property type="protein sequence ID" value="TCT17224.1"/>
    <property type="molecule type" value="Genomic_DNA"/>
</dbReference>
<dbReference type="InterPro" id="IPR013078">
    <property type="entry name" value="His_Pase_superF_clade-1"/>
</dbReference>
<dbReference type="RefSeq" id="WP_132249933.1">
    <property type="nucleotide sequence ID" value="NZ_SMAL01000001.1"/>
</dbReference>
<dbReference type="SUPFAM" id="SSF53254">
    <property type="entry name" value="Phosphoglycerate mutase-like"/>
    <property type="match status" value="1"/>
</dbReference>
<sequence length="213" mass="24730">MTRLYITRHGQTEWNVEGRLQGQKDSKLTELGESQAIWLGESLKDVEIDIIISSSSGRAMKTAELIRGNRDIEIMSNDNLREIHLGEWEGQLHLEIEKHSPDEQKNFWNFPHLYKIKDGETFQQVFDRVTNEIERVLLDFQGKNILVVTHAVVLKSLITYFENKEIKDLWSGKFMNSTCLNIVEIKNDSRKFVLQGDTSHYPTEEGLYSNNNC</sequence>
<keyword evidence="6" id="KW-1185">Reference proteome</keyword>
<dbReference type="PROSITE" id="PS00175">
    <property type="entry name" value="PG_MUTASE"/>
    <property type="match status" value="1"/>
</dbReference>
<keyword evidence="1" id="KW-0324">Glycolysis</keyword>
<dbReference type="SMART" id="SM00855">
    <property type="entry name" value="PGAM"/>
    <property type="match status" value="1"/>
</dbReference>
<dbReference type="AlphaFoldDB" id="A0A4R3MR19"/>
<dbReference type="GO" id="GO:0005737">
    <property type="term" value="C:cytoplasm"/>
    <property type="evidence" value="ECO:0007669"/>
    <property type="project" value="TreeGrafter"/>
</dbReference>
<dbReference type="Gene3D" id="3.40.50.1240">
    <property type="entry name" value="Phosphoglycerate mutase-like"/>
    <property type="match status" value="1"/>
</dbReference>
<feature type="binding site" evidence="4">
    <location>
        <begin position="8"/>
        <end position="15"/>
    </location>
    <ligand>
        <name>substrate</name>
    </ligand>
</feature>
<dbReference type="GO" id="GO:0016791">
    <property type="term" value="F:phosphatase activity"/>
    <property type="evidence" value="ECO:0007669"/>
    <property type="project" value="TreeGrafter"/>
</dbReference>
<evidence type="ECO:0000256" key="3">
    <source>
        <dbReference type="PIRSR" id="PIRSR613078-1"/>
    </source>
</evidence>
<dbReference type="PANTHER" id="PTHR48100:SF1">
    <property type="entry name" value="HISTIDINE PHOSPHATASE FAMILY PROTEIN-RELATED"/>
    <property type="match status" value="1"/>
</dbReference>
<evidence type="ECO:0000256" key="4">
    <source>
        <dbReference type="PIRSR" id="PIRSR613078-2"/>
    </source>
</evidence>
<organism evidence="5 6">
    <name type="scientific">Natranaerovirga pectinivora</name>
    <dbReference type="NCBI Taxonomy" id="682400"/>
    <lineage>
        <taxon>Bacteria</taxon>
        <taxon>Bacillati</taxon>
        <taxon>Bacillota</taxon>
        <taxon>Clostridia</taxon>
        <taxon>Lachnospirales</taxon>
        <taxon>Natranaerovirgaceae</taxon>
        <taxon>Natranaerovirga</taxon>
    </lineage>
</organism>
<evidence type="ECO:0000256" key="1">
    <source>
        <dbReference type="ARBA" id="ARBA00023152"/>
    </source>
</evidence>
<reference evidence="5 6" key="1">
    <citation type="submission" date="2019-03" db="EMBL/GenBank/DDBJ databases">
        <title>Genomic Encyclopedia of Type Strains, Phase IV (KMG-IV): sequencing the most valuable type-strain genomes for metagenomic binning, comparative biology and taxonomic classification.</title>
        <authorList>
            <person name="Goeker M."/>
        </authorList>
    </citation>
    <scope>NUCLEOTIDE SEQUENCE [LARGE SCALE GENOMIC DNA]</scope>
    <source>
        <strain evidence="5 6">DSM 24629</strain>
    </source>
</reference>
<evidence type="ECO:0000256" key="2">
    <source>
        <dbReference type="ARBA" id="ARBA00023235"/>
    </source>
</evidence>
<feature type="active site" description="Proton donor/acceptor" evidence="3">
    <location>
        <position position="82"/>
    </location>
</feature>
<keyword evidence="2" id="KW-0413">Isomerase</keyword>
<dbReference type="PANTHER" id="PTHR48100">
    <property type="entry name" value="BROAD-SPECIFICITY PHOSPHATASE YOR283W-RELATED"/>
    <property type="match status" value="1"/>
</dbReference>
<feature type="active site" description="Tele-phosphohistidine intermediate" evidence="3">
    <location>
        <position position="9"/>
    </location>
</feature>
<name>A0A4R3MR19_9FIRM</name>
<dbReference type="Pfam" id="PF00300">
    <property type="entry name" value="His_Phos_1"/>
    <property type="match status" value="1"/>
</dbReference>
<evidence type="ECO:0000313" key="5">
    <source>
        <dbReference type="EMBL" id="TCT17224.1"/>
    </source>
</evidence>
<dbReference type="CDD" id="cd07067">
    <property type="entry name" value="HP_PGM_like"/>
    <property type="match status" value="1"/>
</dbReference>
<gene>
    <name evidence="5" type="ORF">EDC18_101522</name>
</gene>
<dbReference type="Proteomes" id="UP000294902">
    <property type="component" value="Unassembled WGS sequence"/>
</dbReference>
<proteinExistence type="predicted"/>
<dbReference type="InterPro" id="IPR050275">
    <property type="entry name" value="PGM_Phosphatase"/>
</dbReference>
<evidence type="ECO:0000313" key="6">
    <source>
        <dbReference type="Proteomes" id="UP000294902"/>
    </source>
</evidence>
<protein>
    <submittedName>
        <fullName evidence="5">Putative phosphoglycerate mutase</fullName>
    </submittedName>
</protein>
<dbReference type="InterPro" id="IPR001345">
    <property type="entry name" value="PG/BPGM_mutase_AS"/>
</dbReference>
<comment type="caution">
    <text evidence="5">The sequence shown here is derived from an EMBL/GenBank/DDBJ whole genome shotgun (WGS) entry which is preliminary data.</text>
</comment>